<feature type="transmembrane region" description="Helical" evidence="1">
    <location>
        <begin position="178"/>
        <end position="197"/>
    </location>
</feature>
<sequence length="326" mass="34510">MGCLERVHPADARGRRIPGCPWPRHPPTCLSRSWVGTHRGLCSLTSENWHDGAVTARLRKWPFVVVAIVMAAAFVASYLFFVRTYAGQIVDERAFNGAADQHTLIYRLSGAFLGNVPYIAIGGGVVLTLLIGGLTRRPKHIIVALAVGAVALGLAELSKYVFLSRAQTGATDAFNNSFPSGHATVAAAAAFAVFLVCTPRWRPLAAVLGGAFAVLTGILALISQWHRPSDLVAGFMLVAACASLGGAALIGWRVPVATRPARSLNALWWVAGVSAAISLVSFVWIYVTVQDHGSHLEIAYLGGSTAILAVGSGFTVAGNRLFRDLS</sequence>
<reference evidence="3 4" key="1">
    <citation type="submission" date="2019-07" db="EMBL/GenBank/DDBJ databases">
        <title>Full genome sequence of Humibacter sp. WJ7-1.</title>
        <authorList>
            <person name="Im W.-T."/>
        </authorList>
    </citation>
    <scope>NUCLEOTIDE SEQUENCE [LARGE SCALE GENOMIC DNA]</scope>
    <source>
        <strain evidence="3 4">WJ7-1</strain>
    </source>
</reference>
<dbReference type="KEGG" id="huw:FPZ11_11255"/>
<feature type="transmembrane region" description="Helical" evidence="1">
    <location>
        <begin position="231"/>
        <end position="254"/>
    </location>
</feature>
<feature type="domain" description="Phosphatidic acid phosphatase type 2/haloperoxidase" evidence="2">
    <location>
        <begin position="141"/>
        <end position="246"/>
    </location>
</feature>
<dbReference type="SMART" id="SM00014">
    <property type="entry name" value="acidPPc"/>
    <property type="match status" value="1"/>
</dbReference>
<dbReference type="InterPro" id="IPR036938">
    <property type="entry name" value="PAP2/HPO_sf"/>
</dbReference>
<dbReference type="OrthoDB" id="3240395at2"/>
<dbReference type="EMBL" id="CP042305">
    <property type="protein sequence ID" value="QDZ15259.1"/>
    <property type="molecule type" value="Genomic_DNA"/>
</dbReference>
<dbReference type="AlphaFoldDB" id="A0A5B8M5B9"/>
<dbReference type="SUPFAM" id="SSF48317">
    <property type="entry name" value="Acid phosphatase/Vanadium-dependent haloperoxidase"/>
    <property type="match status" value="1"/>
</dbReference>
<dbReference type="Gene3D" id="1.20.144.10">
    <property type="entry name" value="Phosphatidic acid phosphatase type 2/haloperoxidase"/>
    <property type="match status" value="1"/>
</dbReference>
<proteinExistence type="predicted"/>
<feature type="transmembrane region" description="Helical" evidence="1">
    <location>
        <begin position="116"/>
        <end position="134"/>
    </location>
</feature>
<dbReference type="CDD" id="cd01610">
    <property type="entry name" value="PAP2_like"/>
    <property type="match status" value="1"/>
</dbReference>
<accession>A0A5B8M5B9</accession>
<evidence type="ECO:0000259" key="2">
    <source>
        <dbReference type="SMART" id="SM00014"/>
    </source>
</evidence>
<keyword evidence="4" id="KW-1185">Reference proteome</keyword>
<keyword evidence="1" id="KW-0812">Transmembrane</keyword>
<feature type="transmembrane region" description="Helical" evidence="1">
    <location>
        <begin position="61"/>
        <end position="81"/>
    </location>
</feature>
<protein>
    <submittedName>
        <fullName evidence="3">Phosphatase PAP2 family protein</fullName>
    </submittedName>
</protein>
<feature type="transmembrane region" description="Helical" evidence="1">
    <location>
        <begin position="298"/>
        <end position="322"/>
    </location>
</feature>
<feature type="transmembrane region" description="Helical" evidence="1">
    <location>
        <begin position="266"/>
        <end position="286"/>
    </location>
</feature>
<feature type="transmembrane region" description="Helical" evidence="1">
    <location>
        <begin position="204"/>
        <end position="225"/>
    </location>
</feature>
<name>A0A5B8M5B9_9MICO</name>
<keyword evidence="1" id="KW-0472">Membrane</keyword>
<dbReference type="Proteomes" id="UP000320216">
    <property type="component" value="Chromosome"/>
</dbReference>
<evidence type="ECO:0000256" key="1">
    <source>
        <dbReference type="SAM" id="Phobius"/>
    </source>
</evidence>
<evidence type="ECO:0000313" key="3">
    <source>
        <dbReference type="EMBL" id="QDZ15259.1"/>
    </source>
</evidence>
<organism evidence="3 4">
    <name type="scientific">Humibacter ginsenosidimutans</name>
    <dbReference type="NCBI Taxonomy" id="2599293"/>
    <lineage>
        <taxon>Bacteria</taxon>
        <taxon>Bacillati</taxon>
        <taxon>Actinomycetota</taxon>
        <taxon>Actinomycetes</taxon>
        <taxon>Micrococcales</taxon>
        <taxon>Microbacteriaceae</taxon>
        <taxon>Humibacter</taxon>
    </lineage>
</organism>
<gene>
    <name evidence="3" type="ORF">FPZ11_11255</name>
</gene>
<evidence type="ECO:0000313" key="4">
    <source>
        <dbReference type="Proteomes" id="UP000320216"/>
    </source>
</evidence>
<keyword evidence="1" id="KW-1133">Transmembrane helix</keyword>
<dbReference type="InterPro" id="IPR000326">
    <property type="entry name" value="PAP2/HPO"/>
</dbReference>
<feature type="transmembrane region" description="Helical" evidence="1">
    <location>
        <begin position="141"/>
        <end position="158"/>
    </location>
</feature>
<dbReference type="Pfam" id="PF01569">
    <property type="entry name" value="PAP2"/>
    <property type="match status" value="1"/>
</dbReference>